<gene>
    <name evidence="1" type="ORF">METZ01_LOCUS118665</name>
</gene>
<dbReference type="SUPFAM" id="SSF54285">
    <property type="entry name" value="MoaD/ThiS"/>
    <property type="match status" value="1"/>
</dbReference>
<protein>
    <recommendedName>
        <fullName evidence="2">Ubiquitin-like domain-containing protein</fullName>
    </recommendedName>
</protein>
<feature type="non-terminal residue" evidence="1">
    <location>
        <position position="1"/>
    </location>
</feature>
<sequence length="96" mass="10598">VQSTPNITVRFTAVLQKHVNGNKEIEVQGNNISELLDDLEGRFPGFLRQLMNDEGELHQFVNIYLNDEDIRYIGGIDTAVKDGDMIDILPALAGGG</sequence>
<dbReference type="NCBIfam" id="TIGR01687">
    <property type="entry name" value="moaD_arch"/>
    <property type="match status" value="1"/>
</dbReference>
<reference evidence="1" key="1">
    <citation type="submission" date="2018-05" db="EMBL/GenBank/DDBJ databases">
        <authorList>
            <person name="Lanie J.A."/>
            <person name="Ng W.-L."/>
            <person name="Kazmierczak K.M."/>
            <person name="Andrzejewski T.M."/>
            <person name="Davidsen T.M."/>
            <person name="Wayne K.J."/>
            <person name="Tettelin H."/>
            <person name="Glass J.I."/>
            <person name="Rusch D."/>
            <person name="Podicherti R."/>
            <person name="Tsui H.-C.T."/>
            <person name="Winkler M.E."/>
        </authorList>
    </citation>
    <scope>NUCLEOTIDE SEQUENCE</scope>
</reference>
<accession>A0A381XN02</accession>
<name>A0A381XN02_9ZZZZ</name>
<dbReference type="InterPro" id="IPR016155">
    <property type="entry name" value="Mopterin_synth/thiamin_S_b"/>
</dbReference>
<dbReference type="Gene3D" id="3.10.20.30">
    <property type="match status" value="1"/>
</dbReference>
<proteinExistence type="predicted"/>
<dbReference type="InterPro" id="IPR003749">
    <property type="entry name" value="ThiS/MoaD-like"/>
</dbReference>
<dbReference type="InterPro" id="IPR052045">
    <property type="entry name" value="Sulfur_Carrier/Prot_Modifier"/>
</dbReference>
<dbReference type="PANTHER" id="PTHR38031">
    <property type="entry name" value="SULFUR CARRIER PROTEIN SLR0821-RELATED"/>
    <property type="match status" value="1"/>
</dbReference>
<dbReference type="AlphaFoldDB" id="A0A381XN02"/>
<dbReference type="InterPro" id="IPR012675">
    <property type="entry name" value="Beta-grasp_dom_sf"/>
</dbReference>
<organism evidence="1">
    <name type="scientific">marine metagenome</name>
    <dbReference type="NCBI Taxonomy" id="408172"/>
    <lineage>
        <taxon>unclassified sequences</taxon>
        <taxon>metagenomes</taxon>
        <taxon>ecological metagenomes</taxon>
    </lineage>
</organism>
<evidence type="ECO:0008006" key="2">
    <source>
        <dbReference type="Google" id="ProtNLM"/>
    </source>
</evidence>
<dbReference type="Pfam" id="PF02597">
    <property type="entry name" value="ThiS"/>
    <property type="match status" value="1"/>
</dbReference>
<dbReference type="EMBL" id="UINC01015666">
    <property type="protein sequence ID" value="SVA65811.1"/>
    <property type="molecule type" value="Genomic_DNA"/>
</dbReference>
<dbReference type="InterPro" id="IPR010038">
    <property type="entry name" value="MoaD_arc-typ"/>
</dbReference>
<dbReference type="PANTHER" id="PTHR38031:SF1">
    <property type="entry name" value="SULFUR CARRIER PROTEIN CYSO"/>
    <property type="match status" value="1"/>
</dbReference>
<evidence type="ECO:0000313" key="1">
    <source>
        <dbReference type="EMBL" id="SVA65811.1"/>
    </source>
</evidence>